<dbReference type="InterPro" id="IPR025705">
    <property type="entry name" value="Beta_hexosaminidase_sua/sub"/>
</dbReference>
<gene>
    <name evidence="11" type="ORF">QGN29_06785</name>
</gene>
<dbReference type="Pfam" id="PF02838">
    <property type="entry name" value="Glyco_hydro_20b"/>
    <property type="match status" value="1"/>
</dbReference>
<dbReference type="AlphaFoldDB" id="A0AA52EI56"/>
<dbReference type="Pfam" id="PF00728">
    <property type="entry name" value="Glyco_hydro_20"/>
    <property type="match status" value="1"/>
</dbReference>
<dbReference type="GO" id="GO:0005975">
    <property type="term" value="P:carbohydrate metabolic process"/>
    <property type="evidence" value="ECO:0007669"/>
    <property type="project" value="InterPro"/>
</dbReference>
<evidence type="ECO:0000259" key="9">
    <source>
        <dbReference type="Pfam" id="PF00728"/>
    </source>
</evidence>
<evidence type="ECO:0000256" key="2">
    <source>
        <dbReference type="ARBA" id="ARBA00006285"/>
    </source>
</evidence>
<dbReference type="InterPro" id="IPR015883">
    <property type="entry name" value="Glyco_hydro_20_cat"/>
</dbReference>
<evidence type="ECO:0000313" key="11">
    <source>
        <dbReference type="EMBL" id="WND04078.1"/>
    </source>
</evidence>
<dbReference type="InterPro" id="IPR029018">
    <property type="entry name" value="Hex-like_dom2"/>
</dbReference>
<evidence type="ECO:0000256" key="7">
    <source>
        <dbReference type="ARBA" id="ARBA00033000"/>
    </source>
</evidence>
<comment type="catalytic activity">
    <reaction evidence="1">
        <text>Hydrolysis of terminal non-reducing N-acetyl-D-hexosamine residues in N-acetyl-beta-D-hexosaminides.</text>
        <dbReference type="EC" id="3.2.1.52"/>
    </reaction>
</comment>
<dbReference type="GO" id="GO:0004563">
    <property type="term" value="F:beta-N-acetylhexosaminidase activity"/>
    <property type="evidence" value="ECO:0007669"/>
    <property type="project" value="UniProtKB-EC"/>
</dbReference>
<evidence type="ECO:0000313" key="12">
    <source>
        <dbReference type="Proteomes" id="UP001268683"/>
    </source>
</evidence>
<evidence type="ECO:0000256" key="1">
    <source>
        <dbReference type="ARBA" id="ARBA00001231"/>
    </source>
</evidence>
<proteinExistence type="inferred from homology"/>
<dbReference type="EMBL" id="CP123872">
    <property type="protein sequence ID" value="WND04078.1"/>
    <property type="molecule type" value="Genomic_DNA"/>
</dbReference>
<dbReference type="SUPFAM" id="SSF51445">
    <property type="entry name" value="(Trans)glycosidases"/>
    <property type="match status" value="1"/>
</dbReference>
<dbReference type="KEGG" id="tmk:QGN29_06785"/>
<comment type="similarity">
    <text evidence="2">Belongs to the glycosyl hydrolase 20 family.</text>
</comment>
<dbReference type="PRINTS" id="PR00738">
    <property type="entry name" value="GLHYDRLASE20"/>
</dbReference>
<evidence type="ECO:0000256" key="4">
    <source>
        <dbReference type="ARBA" id="ARBA00022801"/>
    </source>
</evidence>
<dbReference type="RefSeq" id="WP_310799942.1">
    <property type="nucleotide sequence ID" value="NZ_CP123872.1"/>
</dbReference>
<protein>
    <recommendedName>
        <fullName evidence="3">beta-N-acetylhexosaminidase</fullName>
        <ecNumber evidence="3">3.2.1.52</ecNumber>
    </recommendedName>
    <alternativeName>
        <fullName evidence="6">Beta-N-acetylhexosaminidase</fullName>
    </alternativeName>
    <alternativeName>
        <fullName evidence="7">N-acetyl-beta-glucosaminidase</fullName>
    </alternativeName>
</protein>
<feature type="domain" description="Beta-hexosaminidase bacterial type N-terminal" evidence="10">
    <location>
        <begin position="31"/>
        <end position="147"/>
    </location>
</feature>
<dbReference type="InterPro" id="IPR015882">
    <property type="entry name" value="HEX_bac_N"/>
</dbReference>
<dbReference type="GO" id="GO:0016020">
    <property type="term" value="C:membrane"/>
    <property type="evidence" value="ECO:0007669"/>
    <property type="project" value="TreeGrafter"/>
</dbReference>
<sequence>MKLKAILVITALLLGGFYYVSQGEPQELFLPIIPKPQSIEHTAHKTVPINFDFELSGHDKTIELLNSLMTKTYGHSFKSTSAGAKLSFDLVDSLTGPEGYSLDVSENGIEIKAEDEAGLYYGMATFWQLFTHHFDSGKPLPFVKIEDKPRFKWRGLMLDEGRHFQGAAFVKDMIDWMSLHKFNILQWHLVDDQGWRIEIKKYPELTNVGAYRVPAGEGARAILDPATGEPKKIGGFYTQEQVKEIVAYAAAKHITIVPEIGLPGHAQSALAAYPEHGVNLSGKMDVSADWGIFEYTYNLEEKTFDYLEDILLEVMDLFPSEYIHLGGDEVQKNQWKEDPRTAQRMAELGIETVEGIQPYFTRHFDQFLSKYGRKMIGWDEILEGGDIHKTATVMSWRGEKGGIEAAHKGHTVIMSPWPTLYLDMHQSTSEREPTGRPALASLTPLENVYMYEPIPKELQGTEGAHFVLGAQGNIWTEHMRTNNQVMHMTFPRAAAISEAAWSSKERDFNNFMQRLPALFNWYNKLNIAYADVAFEVRPNITAPDDEQRIVSLSSQLDVGAIHYAINKESVSASDPIYTDPLTLNKNDTLITSRFKGDQILSAPTSLKLDKVSLSMRTDDTLEVCDAGYHLKLDDDYPESKDRASFNMNILHPCWIYKGADLKDVKTLELVVGQIPFNFQIGADWKHVKFDTPTSKDGELNIYEGVCEGKPLLSLSLTPALGNHGLTNFSADLPKTFDGATDLCFKFARPAITNFGIGHNLWGLDKVTLR</sequence>
<evidence type="ECO:0000256" key="8">
    <source>
        <dbReference type="PIRSR" id="PIRSR625705-1"/>
    </source>
</evidence>
<name>A0AA52EI56_9PROT</name>
<dbReference type="PANTHER" id="PTHR22600:SF57">
    <property type="entry name" value="BETA-N-ACETYLHEXOSAMINIDASE"/>
    <property type="match status" value="1"/>
</dbReference>
<dbReference type="Gene3D" id="3.30.379.10">
    <property type="entry name" value="Chitobiase/beta-hexosaminidase domain 2-like"/>
    <property type="match status" value="1"/>
</dbReference>
<reference evidence="11" key="1">
    <citation type="submission" date="2023-04" db="EMBL/GenBank/DDBJ databases">
        <title>Complete genome sequence of Temperatibacter marinus.</title>
        <authorList>
            <person name="Rong J.-C."/>
            <person name="Yi M.-L."/>
            <person name="Zhao Q."/>
        </authorList>
    </citation>
    <scope>NUCLEOTIDE SEQUENCE</scope>
    <source>
        <strain evidence="11">NBRC 110045</strain>
    </source>
</reference>
<evidence type="ECO:0000256" key="5">
    <source>
        <dbReference type="ARBA" id="ARBA00023295"/>
    </source>
</evidence>
<dbReference type="GO" id="GO:0030203">
    <property type="term" value="P:glycosaminoglycan metabolic process"/>
    <property type="evidence" value="ECO:0007669"/>
    <property type="project" value="TreeGrafter"/>
</dbReference>
<keyword evidence="4" id="KW-0378">Hydrolase</keyword>
<evidence type="ECO:0000256" key="6">
    <source>
        <dbReference type="ARBA" id="ARBA00030512"/>
    </source>
</evidence>
<keyword evidence="5" id="KW-0326">Glycosidase</keyword>
<dbReference type="InterPro" id="IPR017853">
    <property type="entry name" value="GH"/>
</dbReference>
<dbReference type="Gene3D" id="3.20.20.80">
    <property type="entry name" value="Glycosidases"/>
    <property type="match status" value="1"/>
</dbReference>
<dbReference type="Proteomes" id="UP001268683">
    <property type="component" value="Chromosome"/>
</dbReference>
<feature type="domain" description="Glycoside hydrolase family 20 catalytic" evidence="9">
    <location>
        <begin position="151"/>
        <end position="503"/>
    </location>
</feature>
<dbReference type="PANTHER" id="PTHR22600">
    <property type="entry name" value="BETA-HEXOSAMINIDASE"/>
    <property type="match status" value="1"/>
</dbReference>
<dbReference type="EC" id="3.2.1.52" evidence="3"/>
<keyword evidence="12" id="KW-1185">Reference proteome</keyword>
<dbReference type="CDD" id="cd06563">
    <property type="entry name" value="GH20_chitobiase-like"/>
    <property type="match status" value="1"/>
</dbReference>
<organism evidence="11 12">
    <name type="scientific">Temperatibacter marinus</name>
    <dbReference type="NCBI Taxonomy" id="1456591"/>
    <lineage>
        <taxon>Bacteria</taxon>
        <taxon>Pseudomonadati</taxon>
        <taxon>Pseudomonadota</taxon>
        <taxon>Alphaproteobacteria</taxon>
        <taxon>Kordiimonadales</taxon>
        <taxon>Temperatibacteraceae</taxon>
        <taxon>Temperatibacter</taxon>
    </lineage>
</organism>
<evidence type="ECO:0000259" key="10">
    <source>
        <dbReference type="Pfam" id="PF02838"/>
    </source>
</evidence>
<dbReference type="SUPFAM" id="SSF55545">
    <property type="entry name" value="beta-N-acetylhexosaminidase-like domain"/>
    <property type="match status" value="1"/>
</dbReference>
<accession>A0AA52EI56</accession>
<evidence type="ECO:0000256" key="3">
    <source>
        <dbReference type="ARBA" id="ARBA00012663"/>
    </source>
</evidence>
<feature type="active site" description="Proton donor" evidence="8">
    <location>
        <position position="329"/>
    </location>
</feature>